<organism evidence="11 12">
    <name type="scientific">Larinioides sclopetarius</name>
    <dbReference type="NCBI Taxonomy" id="280406"/>
    <lineage>
        <taxon>Eukaryota</taxon>
        <taxon>Metazoa</taxon>
        <taxon>Ecdysozoa</taxon>
        <taxon>Arthropoda</taxon>
        <taxon>Chelicerata</taxon>
        <taxon>Arachnida</taxon>
        <taxon>Araneae</taxon>
        <taxon>Araneomorphae</taxon>
        <taxon>Entelegynae</taxon>
        <taxon>Araneoidea</taxon>
        <taxon>Araneidae</taxon>
        <taxon>Larinioides</taxon>
    </lineage>
</organism>
<evidence type="ECO:0000256" key="3">
    <source>
        <dbReference type="ARBA" id="ARBA00022737"/>
    </source>
</evidence>
<keyword evidence="2" id="KW-0479">Metal-binding</keyword>
<dbReference type="Pfam" id="PF00096">
    <property type="entry name" value="zf-C2H2"/>
    <property type="match status" value="1"/>
</dbReference>
<comment type="caution">
    <text evidence="11">The sequence shown here is derived from an EMBL/GenBank/DDBJ whole genome shotgun (WGS) entry which is preliminary data.</text>
</comment>
<keyword evidence="7" id="KW-0804">Transcription</keyword>
<evidence type="ECO:0000259" key="10">
    <source>
        <dbReference type="PROSITE" id="PS50157"/>
    </source>
</evidence>
<dbReference type="SUPFAM" id="SSF57667">
    <property type="entry name" value="beta-beta-alpha zinc fingers"/>
    <property type="match status" value="1"/>
</dbReference>
<dbReference type="GO" id="GO:0008270">
    <property type="term" value="F:zinc ion binding"/>
    <property type="evidence" value="ECO:0007669"/>
    <property type="project" value="UniProtKB-KW"/>
</dbReference>
<keyword evidence="12" id="KW-1185">Reference proteome</keyword>
<dbReference type="FunFam" id="3.30.160.60:FF:000100">
    <property type="entry name" value="Zinc finger 45-like"/>
    <property type="match status" value="1"/>
</dbReference>
<evidence type="ECO:0000256" key="1">
    <source>
        <dbReference type="ARBA" id="ARBA00004123"/>
    </source>
</evidence>
<name>A0AAV1ZQS2_9ARAC</name>
<sequence>MYVQKKHTIKEICGDPTECSSLLTYLDNLARNVDNQCLSLYRKDIIKGLPMYSCLVCHYRCPFSYDILKHIRIHTGEKPFSCPLCGQRFRRKDHAKRHMIVHNSQ</sequence>
<dbReference type="PROSITE" id="PS50157">
    <property type="entry name" value="ZINC_FINGER_C2H2_2"/>
    <property type="match status" value="2"/>
</dbReference>
<proteinExistence type="predicted"/>
<dbReference type="InterPro" id="IPR013087">
    <property type="entry name" value="Znf_C2H2_type"/>
</dbReference>
<reference evidence="11 12" key="1">
    <citation type="submission" date="2024-04" db="EMBL/GenBank/DDBJ databases">
        <authorList>
            <person name="Rising A."/>
            <person name="Reimegard J."/>
            <person name="Sonavane S."/>
            <person name="Akerstrom W."/>
            <person name="Nylinder S."/>
            <person name="Hedman E."/>
            <person name="Kallberg Y."/>
        </authorList>
    </citation>
    <scope>NUCLEOTIDE SEQUENCE [LARGE SCALE GENOMIC DNA]</scope>
</reference>
<evidence type="ECO:0000256" key="8">
    <source>
        <dbReference type="ARBA" id="ARBA00023242"/>
    </source>
</evidence>
<dbReference type="GO" id="GO:0000977">
    <property type="term" value="F:RNA polymerase II transcription regulatory region sequence-specific DNA binding"/>
    <property type="evidence" value="ECO:0007669"/>
    <property type="project" value="TreeGrafter"/>
</dbReference>
<evidence type="ECO:0000256" key="9">
    <source>
        <dbReference type="PROSITE-ProRule" id="PRU00042"/>
    </source>
</evidence>
<keyword evidence="3" id="KW-0677">Repeat</keyword>
<evidence type="ECO:0000313" key="12">
    <source>
        <dbReference type="Proteomes" id="UP001497382"/>
    </source>
</evidence>
<evidence type="ECO:0000313" key="11">
    <source>
        <dbReference type="EMBL" id="CAL1274203.1"/>
    </source>
</evidence>
<evidence type="ECO:0000256" key="5">
    <source>
        <dbReference type="ARBA" id="ARBA00022833"/>
    </source>
</evidence>
<keyword evidence="4 9" id="KW-0863">Zinc-finger</keyword>
<dbReference type="Proteomes" id="UP001497382">
    <property type="component" value="Unassembled WGS sequence"/>
</dbReference>
<comment type="subcellular location">
    <subcellularLocation>
        <location evidence="1">Nucleus</location>
    </subcellularLocation>
</comment>
<evidence type="ECO:0000256" key="7">
    <source>
        <dbReference type="ARBA" id="ARBA00023163"/>
    </source>
</evidence>
<feature type="domain" description="C2H2-type" evidence="10">
    <location>
        <begin position="52"/>
        <end position="79"/>
    </location>
</feature>
<dbReference type="EMBL" id="CAXIEN010000075">
    <property type="protein sequence ID" value="CAL1274203.1"/>
    <property type="molecule type" value="Genomic_DNA"/>
</dbReference>
<dbReference type="PROSITE" id="PS00028">
    <property type="entry name" value="ZINC_FINGER_C2H2_1"/>
    <property type="match status" value="2"/>
</dbReference>
<evidence type="ECO:0000256" key="2">
    <source>
        <dbReference type="ARBA" id="ARBA00022723"/>
    </source>
</evidence>
<dbReference type="PANTHER" id="PTHR14196:SF0">
    <property type="entry name" value="PROTEIN BOWEL"/>
    <property type="match status" value="1"/>
</dbReference>
<dbReference type="InterPro" id="IPR050717">
    <property type="entry name" value="C2H2-ZF_Transcription_Reg"/>
</dbReference>
<gene>
    <name evidence="11" type="ORF">LARSCL_LOCUS7343</name>
</gene>
<dbReference type="GO" id="GO:0000981">
    <property type="term" value="F:DNA-binding transcription factor activity, RNA polymerase II-specific"/>
    <property type="evidence" value="ECO:0007669"/>
    <property type="project" value="TreeGrafter"/>
</dbReference>
<dbReference type="AlphaFoldDB" id="A0AAV1ZQS2"/>
<keyword evidence="8" id="KW-0539">Nucleus</keyword>
<protein>
    <recommendedName>
        <fullName evidence="10">C2H2-type domain-containing protein</fullName>
    </recommendedName>
</protein>
<evidence type="ECO:0000256" key="4">
    <source>
        <dbReference type="ARBA" id="ARBA00022771"/>
    </source>
</evidence>
<dbReference type="GO" id="GO:0005634">
    <property type="term" value="C:nucleus"/>
    <property type="evidence" value="ECO:0007669"/>
    <property type="project" value="UniProtKB-SubCell"/>
</dbReference>
<evidence type="ECO:0000256" key="6">
    <source>
        <dbReference type="ARBA" id="ARBA00023015"/>
    </source>
</evidence>
<keyword evidence="6" id="KW-0805">Transcription regulation</keyword>
<dbReference type="PANTHER" id="PTHR14196">
    <property type="entry name" value="ODD-SKIPPED - RELATED"/>
    <property type="match status" value="1"/>
</dbReference>
<feature type="domain" description="C2H2-type" evidence="10">
    <location>
        <begin position="80"/>
        <end position="105"/>
    </location>
</feature>
<dbReference type="SMART" id="SM00355">
    <property type="entry name" value="ZnF_C2H2"/>
    <property type="match status" value="2"/>
</dbReference>
<accession>A0AAV1ZQS2</accession>
<keyword evidence="5" id="KW-0862">Zinc</keyword>
<dbReference type="Gene3D" id="3.30.160.60">
    <property type="entry name" value="Classic Zinc Finger"/>
    <property type="match status" value="2"/>
</dbReference>
<dbReference type="InterPro" id="IPR036236">
    <property type="entry name" value="Znf_C2H2_sf"/>
</dbReference>